<evidence type="ECO:0000313" key="6">
    <source>
        <dbReference type="Proteomes" id="UP001497482"/>
    </source>
</evidence>
<protein>
    <recommendedName>
        <fullName evidence="4">SRCR domain-containing protein</fullName>
    </recommendedName>
</protein>
<evidence type="ECO:0000256" key="3">
    <source>
        <dbReference type="SAM" id="MobiDB-lite"/>
    </source>
</evidence>
<proteinExistence type="predicted"/>
<organism evidence="5 6">
    <name type="scientific">Knipowitschia caucasica</name>
    <name type="common">Caucasian dwarf goby</name>
    <name type="synonym">Pomatoschistus caucasicus</name>
    <dbReference type="NCBI Taxonomy" id="637954"/>
    <lineage>
        <taxon>Eukaryota</taxon>
        <taxon>Metazoa</taxon>
        <taxon>Chordata</taxon>
        <taxon>Craniata</taxon>
        <taxon>Vertebrata</taxon>
        <taxon>Euteleostomi</taxon>
        <taxon>Actinopterygii</taxon>
        <taxon>Neopterygii</taxon>
        <taxon>Teleostei</taxon>
        <taxon>Neoteleostei</taxon>
        <taxon>Acanthomorphata</taxon>
        <taxon>Gobiaria</taxon>
        <taxon>Gobiiformes</taxon>
        <taxon>Gobioidei</taxon>
        <taxon>Gobiidae</taxon>
        <taxon>Gobiinae</taxon>
        <taxon>Knipowitschia</taxon>
    </lineage>
</organism>
<dbReference type="Gene3D" id="3.10.250.10">
    <property type="entry name" value="SRCR-like domain"/>
    <property type="match status" value="1"/>
</dbReference>
<keyword evidence="1" id="KW-1015">Disulfide bond</keyword>
<dbReference type="Pfam" id="PF00530">
    <property type="entry name" value="SRCR"/>
    <property type="match status" value="1"/>
</dbReference>
<evidence type="ECO:0000259" key="4">
    <source>
        <dbReference type="PROSITE" id="PS50287"/>
    </source>
</evidence>
<dbReference type="SUPFAM" id="SSF56487">
    <property type="entry name" value="SRCR-like"/>
    <property type="match status" value="1"/>
</dbReference>
<keyword evidence="6" id="KW-1185">Reference proteome</keyword>
<reference evidence="5 6" key="1">
    <citation type="submission" date="2024-04" db="EMBL/GenBank/DDBJ databases">
        <authorList>
            <person name="Waldvogel A.-M."/>
            <person name="Schoenle A."/>
        </authorList>
    </citation>
    <scope>NUCLEOTIDE SEQUENCE [LARGE SCALE GENOMIC DNA]</scope>
</reference>
<sequence length="249" mass="27887">MSMRLEKPTGHTDGVLGDTHNSSEPLRLEGGASRCAGILELRHRGEWRRVEPDGAWTLEQTAAVCRDLDCIDICDRIGEALQSKGMRIKNFFQRRSQNRDIQRLLRDIESNGTAMQQSQTGIATVLILLMLFLEKEDAIFLLADINATKLSVEAEMTLPATPRLILLGNTFLSAMKWMVSFEGRVAYILEEHLGFADALINPEEGTKCSAKIGTSRKTGAEVKRNVETVNSRVSSFLCQLTEFEWKNLD</sequence>
<feature type="region of interest" description="Disordered" evidence="3">
    <location>
        <begin position="1"/>
        <end position="28"/>
    </location>
</feature>
<dbReference type="InterPro" id="IPR001190">
    <property type="entry name" value="SRCR"/>
</dbReference>
<name>A0AAV2JVU6_KNICA</name>
<accession>A0AAV2JVU6</accession>
<feature type="domain" description="SRCR" evidence="4">
    <location>
        <begin position="26"/>
        <end position="70"/>
    </location>
</feature>
<dbReference type="EMBL" id="OZ035837">
    <property type="protein sequence ID" value="CAL1581848.1"/>
    <property type="molecule type" value="Genomic_DNA"/>
</dbReference>
<dbReference type="GO" id="GO:0016020">
    <property type="term" value="C:membrane"/>
    <property type="evidence" value="ECO:0007669"/>
    <property type="project" value="InterPro"/>
</dbReference>
<dbReference type="AlphaFoldDB" id="A0AAV2JVU6"/>
<comment type="caution">
    <text evidence="2">Lacks conserved residue(s) required for the propagation of feature annotation.</text>
</comment>
<dbReference type="InterPro" id="IPR036772">
    <property type="entry name" value="SRCR-like_dom_sf"/>
</dbReference>
<evidence type="ECO:0000313" key="5">
    <source>
        <dbReference type="EMBL" id="CAL1581848.1"/>
    </source>
</evidence>
<dbReference type="PROSITE" id="PS50287">
    <property type="entry name" value="SRCR_2"/>
    <property type="match status" value="1"/>
</dbReference>
<evidence type="ECO:0000256" key="2">
    <source>
        <dbReference type="PROSITE-ProRule" id="PRU00196"/>
    </source>
</evidence>
<feature type="compositionally biased region" description="Basic and acidic residues" evidence="3">
    <location>
        <begin position="1"/>
        <end position="10"/>
    </location>
</feature>
<gene>
    <name evidence="5" type="ORF">KC01_LOCUS12563</name>
</gene>
<dbReference type="Proteomes" id="UP001497482">
    <property type="component" value="Chromosome 15"/>
</dbReference>
<evidence type="ECO:0000256" key="1">
    <source>
        <dbReference type="ARBA" id="ARBA00023157"/>
    </source>
</evidence>